<dbReference type="AlphaFoldDB" id="W7M4U1"/>
<reference evidence="2 3" key="1">
    <citation type="journal article" date="2010" name="Nature">
        <title>Comparative genomics reveals mobile pathogenicity chromosomes in Fusarium.</title>
        <authorList>
            <person name="Ma L.J."/>
            <person name="van der Does H.C."/>
            <person name="Borkovich K.A."/>
            <person name="Coleman J.J."/>
            <person name="Daboussi M.J."/>
            <person name="Di Pietro A."/>
            <person name="Dufresne M."/>
            <person name="Freitag M."/>
            <person name="Grabherr M."/>
            <person name="Henrissat B."/>
            <person name="Houterman P.M."/>
            <person name="Kang S."/>
            <person name="Shim W.B."/>
            <person name="Woloshuk C."/>
            <person name="Xie X."/>
            <person name="Xu J.R."/>
            <person name="Antoniw J."/>
            <person name="Baker S.E."/>
            <person name="Bluhm B.H."/>
            <person name="Breakspear A."/>
            <person name="Brown D.W."/>
            <person name="Butchko R.A."/>
            <person name="Chapman S."/>
            <person name="Coulson R."/>
            <person name="Coutinho P.M."/>
            <person name="Danchin E.G."/>
            <person name="Diener A."/>
            <person name="Gale L.R."/>
            <person name="Gardiner D.M."/>
            <person name="Goff S."/>
            <person name="Hammond-Kosack K.E."/>
            <person name="Hilburn K."/>
            <person name="Hua-Van A."/>
            <person name="Jonkers W."/>
            <person name="Kazan K."/>
            <person name="Kodira C.D."/>
            <person name="Koehrsen M."/>
            <person name="Kumar L."/>
            <person name="Lee Y.H."/>
            <person name="Li L."/>
            <person name="Manners J.M."/>
            <person name="Miranda-Saavedra D."/>
            <person name="Mukherjee M."/>
            <person name="Park G."/>
            <person name="Park J."/>
            <person name="Park S.Y."/>
            <person name="Proctor R.H."/>
            <person name="Regev A."/>
            <person name="Ruiz-Roldan M.C."/>
            <person name="Sain D."/>
            <person name="Sakthikumar S."/>
            <person name="Sykes S."/>
            <person name="Schwartz D.C."/>
            <person name="Turgeon B.G."/>
            <person name="Wapinski I."/>
            <person name="Yoder O."/>
            <person name="Young S."/>
            <person name="Zeng Q."/>
            <person name="Zhou S."/>
            <person name="Galagan J."/>
            <person name="Cuomo C.A."/>
            <person name="Kistler H.C."/>
            <person name="Rep M."/>
        </authorList>
    </citation>
    <scope>NUCLEOTIDE SEQUENCE [LARGE SCALE GENOMIC DNA]</scope>
    <source>
        <strain evidence="3">M3125 / FGSC 7600</strain>
    </source>
</reference>
<dbReference type="VEuPathDB" id="FungiDB:FVEG_15455"/>
<proteinExistence type="predicted"/>
<dbReference type="GeneID" id="30072331"/>
<dbReference type="OrthoDB" id="5098081at2759"/>
<sequence length="156" mass="17376">MVRNGDTWDFDEPELDSNGELIVHDIVHKLGFTLPSTEAESPNSPRVLEDESMSEDSASQHKKQLEDQILKEEAVLRDAGIPTPCQDEQSPLEQVAETYNDSSKESIDHSVGGDALNTLAQQWVDAFYTDLPAPIWGADMMTIPMHMEVLIVLNIL</sequence>
<keyword evidence="3" id="KW-1185">Reference proteome</keyword>
<feature type="region of interest" description="Disordered" evidence="1">
    <location>
        <begin position="35"/>
        <end position="65"/>
    </location>
</feature>
<accession>W7M4U1</accession>
<feature type="region of interest" description="Disordered" evidence="1">
    <location>
        <begin position="81"/>
        <end position="107"/>
    </location>
</feature>
<evidence type="ECO:0000313" key="3">
    <source>
        <dbReference type="Proteomes" id="UP000009096"/>
    </source>
</evidence>
<dbReference type="KEGG" id="fvr:FVEG_15455"/>
<dbReference type="EMBL" id="DS022246">
    <property type="protein sequence ID" value="EWG42590.1"/>
    <property type="molecule type" value="Genomic_DNA"/>
</dbReference>
<name>W7M4U1_GIBM7</name>
<feature type="compositionally biased region" description="Polar residues" evidence="1">
    <location>
        <begin position="86"/>
        <end position="101"/>
    </location>
</feature>
<gene>
    <name evidence="2" type="ORF">FVEG_15455</name>
</gene>
<dbReference type="RefSeq" id="XP_018748781.1">
    <property type="nucleotide sequence ID" value="XM_018904582.1"/>
</dbReference>
<feature type="compositionally biased region" description="Polar residues" evidence="1">
    <location>
        <begin position="35"/>
        <end position="44"/>
    </location>
</feature>
<protein>
    <submittedName>
        <fullName evidence="2">Uncharacterized protein</fullName>
    </submittedName>
</protein>
<organism evidence="2 3">
    <name type="scientific">Gibberella moniliformis (strain M3125 / FGSC 7600)</name>
    <name type="common">Maize ear and stalk rot fungus</name>
    <name type="synonym">Fusarium verticillioides</name>
    <dbReference type="NCBI Taxonomy" id="334819"/>
    <lineage>
        <taxon>Eukaryota</taxon>
        <taxon>Fungi</taxon>
        <taxon>Dikarya</taxon>
        <taxon>Ascomycota</taxon>
        <taxon>Pezizomycotina</taxon>
        <taxon>Sordariomycetes</taxon>
        <taxon>Hypocreomycetidae</taxon>
        <taxon>Hypocreales</taxon>
        <taxon>Nectriaceae</taxon>
        <taxon>Fusarium</taxon>
        <taxon>Fusarium fujikuroi species complex</taxon>
    </lineage>
</organism>
<dbReference type="EMBL" id="CM000581">
    <property type="protein sequence ID" value="EWG42590.1"/>
    <property type="molecule type" value="Genomic_DNA"/>
</dbReference>
<evidence type="ECO:0000256" key="1">
    <source>
        <dbReference type="SAM" id="MobiDB-lite"/>
    </source>
</evidence>
<dbReference type="Proteomes" id="UP000009096">
    <property type="component" value="Chromosome 4"/>
</dbReference>
<evidence type="ECO:0000313" key="2">
    <source>
        <dbReference type="EMBL" id="EWG42590.1"/>
    </source>
</evidence>